<name>A0A3L6DCS0_MAIZE</name>
<evidence type="ECO:0000256" key="1">
    <source>
        <dbReference type="ARBA" id="ARBA00004141"/>
    </source>
</evidence>
<evidence type="ECO:0000256" key="7">
    <source>
        <dbReference type="ARBA" id="ARBA00022990"/>
    </source>
</evidence>
<protein>
    <recommendedName>
        <fullName evidence="12">Oleosin</fullName>
    </recommendedName>
</protein>
<keyword evidence="5 9" id="KW-0812">Transmembrane</keyword>
<proteinExistence type="inferred from homology"/>
<comment type="similarity">
    <text evidence="3">Belongs to the oleosin family.</text>
</comment>
<dbReference type="ExpressionAtlas" id="A0A3L6DCS0">
    <property type="expression patterns" value="baseline and differential"/>
</dbReference>
<reference evidence="10 11" key="1">
    <citation type="journal article" date="2018" name="Nat. Genet.">
        <title>Extensive intraspecific gene order and gene structural variations between Mo17 and other maize genomes.</title>
        <authorList>
            <person name="Sun S."/>
            <person name="Zhou Y."/>
            <person name="Chen J."/>
            <person name="Shi J."/>
            <person name="Zhao H."/>
            <person name="Zhao H."/>
            <person name="Song W."/>
            <person name="Zhang M."/>
            <person name="Cui Y."/>
            <person name="Dong X."/>
            <person name="Liu H."/>
            <person name="Ma X."/>
            <person name="Jiao Y."/>
            <person name="Wang B."/>
            <person name="Wei X."/>
            <person name="Stein J.C."/>
            <person name="Glaubitz J.C."/>
            <person name="Lu F."/>
            <person name="Yu G."/>
            <person name="Liang C."/>
            <person name="Fengler K."/>
            <person name="Li B."/>
            <person name="Rafalski A."/>
            <person name="Schnable P.S."/>
            <person name="Ware D.H."/>
            <person name="Buckler E.S."/>
            <person name="Lai J."/>
        </authorList>
    </citation>
    <scope>NUCLEOTIDE SEQUENCE [LARGE SCALE GENOMIC DNA]</scope>
    <source>
        <strain evidence="11">cv. Missouri 17</strain>
        <tissue evidence="10">Seedling</tissue>
    </source>
</reference>
<dbReference type="EMBL" id="NCVQ01000010">
    <property type="protein sequence ID" value="PWZ05887.1"/>
    <property type="molecule type" value="Genomic_DNA"/>
</dbReference>
<evidence type="ECO:0000313" key="11">
    <source>
        <dbReference type="Proteomes" id="UP000251960"/>
    </source>
</evidence>
<dbReference type="GO" id="GO:0012511">
    <property type="term" value="C:monolayer-surrounded lipid storage body"/>
    <property type="evidence" value="ECO:0007669"/>
    <property type="project" value="InterPro"/>
</dbReference>
<sequence>MHGHQQQPYPYGLRQDPLRRMRGLDVKSALQASPRTSTVATAALVVPLGAALLCASGIALAATVTGLALATPPLVIFSPVLIPFALAAGLIASGLLASGALGVAGVSALTWAVGYVRQRQGEGGGGVTGMVVQPLDQGSKRHGVQGAAAFVGHRRLPRDIDVAGE</sequence>
<feature type="transmembrane region" description="Helical" evidence="9">
    <location>
        <begin position="80"/>
        <end position="113"/>
    </location>
</feature>
<gene>
    <name evidence="10" type="ORF">Zm00014a_014330</name>
</gene>
<dbReference type="PANTHER" id="PTHR33203:SF56">
    <property type="entry name" value="OS06G0473800 PROTEIN"/>
    <property type="match status" value="1"/>
</dbReference>
<evidence type="ECO:0008006" key="12">
    <source>
        <dbReference type="Google" id="ProtNLM"/>
    </source>
</evidence>
<feature type="transmembrane region" description="Helical" evidence="9">
    <location>
        <begin position="42"/>
        <end position="68"/>
    </location>
</feature>
<dbReference type="Pfam" id="PF01277">
    <property type="entry name" value="Oleosin"/>
    <property type="match status" value="1"/>
</dbReference>
<accession>A0A3L6DCS0</accession>
<keyword evidence="8 9" id="KW-0472">Membrane</keyword>
<dbReference type="GO" id="GO:0048608">
    <property type="term" value="P:reproductive structure development"/>
    <property type="evidence" value="ECO:0007669"/>
    <property type="project" value="UniProtKB-ARBA"/>
</dbReference>
<evidence type="ECO:0000313" key="10">
    <source>
        <dbReference type="EMBL" id="PWZ05887.1"/>
    </source>
</evidence>
<comment type="caution">
    <text evidence="10">The sequence shown here is derived from an EMBL/GenBank/DDBJ whole genome shotgun (WGS) entry which is preliminary data.</text>
</comment>
<evidence type="ECO:0000256" key="6">
    <source>
        <dbReference type="ARBA" id="ARBA00022989"/>
    </source>
</evidence>
<evidence type="ECO:0000256" key="8">
    <source>
        <dbReference type="ARBA" id="ARBA00023136"/>
    </source>
</evidence>
<keyword evidence="6 9" id="KW-1133">Transmembrane helix</keyword>
<evidence type="ECO:0000256" key="4">
    <source>
        <dbReference type="ARBA" id="ARBA00022677"/>
    </source>
</evidence>
<evidence type="ECO:0000256" key="9">
    <source>
        <dbReference type="SAM" id="Phobius"/>
    </source>
</evidence>
<dbReference type="GO" id="GO:0016020">
    <property type="term" value="C:membrane"/>
    <property type="evidence" value="ECO:0007669"/>
    <property type="project" value="UniProtKB-SubCell"/>
</dbReference>
<dbReference type="GO" id="GO:0009791">
    <property type="term" value="P:post-embryonic development"/>
    <property type="evidence" value="ECO:0007669"/>
    <property type="project" value="UniProtKB-ARBA"/>
</dbReference>
<dbReference type="Proteomes" id="UP000251960">
    <property type="component" value="Chromosome 9"/>
</dbReference>
<organism evidence="10 11">
    <name type="scientific">Zea mays</name>
    <name type="common">Maize</name>
    <dbReference type="NCBI Taxonomy" id="4577"/>
    <lineage>
        <taxon>Eukaryota</taxon>
        <taxon>Viridiplantae</taxon>
        <taxon>Streptophyta</taxon>
        <taxon>Embryophyta</taxon>
        <taxon>Tracheophyta</taxon>
        <taxon>Spermatophyta</taxon>
        <taxon>Magnoliopsida</taxon>
        <taxon>Liliopsida</taxon>
        <taxon>Poales</taxon>
        <taxon>Poaceae</taxon>
        <taxon>PACMAD clade</taxon>
        <taxon>Panicoideae</taxon>
        <taxon>Andropogonodae</taxon>
        <taxon>Andropogoneae</taxon>
        <taxon>Tripsacinae</taxon>
        <taxon>Zea</taxon>
    </lineage>
</organism>
<comment type="subcellular location">
    <subcellularLocation>
        <location evidence="2">Lipid droplet</location>
    </subcellularLocation>
    <subcellularLocation>
        <location evidence="1">Membrane</location>
        <topology evidence="1">Multi-pass membrane protein</topology>
    </subcellularLocation>
</comment>
<dbReference type="PANTHER" id="PTHR33203">
    <property type="entry name" value="OLEOSIN"/>
    <property type="match status" value="1"/>
</dbReference>
<evidence type="ECO:0000256" key="2">
    <source>
        <dbReference type="ARBA" id="ARBA00004502"/>
    </source>
</evidence>
<keyword evidence="4" id="KW-0551">Lipid droplet</keyword>
<dbReference type="InterPro" id="IPR000136">
    <property type="entry name" value="Oleosin"/>
</dbReference>
<evidence type="ECO:0000256" key="3">
    <source>
        <dbReference type="ARBA" id="ARBA00010858"/>
    </source>
</evidence>
<keyword evidence="7" id="KW-0007">Acetylation</keyword>
<evidence type="ECO:0000256" key="5">
    <source>
        <dbReference type="ARBA" id="ARBA00022692"/>
    </source>
</evidence>
<dbReference type="AlphaFoldDB" id="A0A3L6DCS0"/>